<dbReference type="Gene3D" id="3.80.10.10">
    <property type="entry name" value="Ribonuclease Inhibitor"/>
    <property type="match status" value="1"/>
</dbReference>
<dbReference type="AlphaFoldDB" id="A0A226CWK1"/>
<dbReference type="EMBL" id="LNIX01000053">
    <property type="protein sequence ID" value="OXA37712.1"/>
    <property type="molecule type" value="Genomic_DNA"/>
</dbReference>
<keyword evidence="2" id="KW-1185">Reference proteome</keyword>
<name>A0A226CWK1_FOLCA</name>
<organism evidence="1 2">
    <name type="scientific">Folsomia candida</name>
    <name type="common">Springtail</name>
    <dbReference type="NCBI Taxonomy" id="158441"/>
    <lineage>
        <taxon>Eukaryota</taxon>
        <taxon>Metazoa</taxon>
        <taxon>Ecdysozoa</taxon>
        <taxon>Arthropoda</taxon>
        <taxon>Hexapoda</taxon>
        <taxon>Collembola</taxon>
        <taxon>Entomobryomorpha</taxon>
        <taxon>Isotomoidea</taxon>
        <taxon>Isotomidae</taxon>
        <taxon>Proisotominae</taxon>
        <taxon>Folsomia</taxon>
    </lineage>
</organism>
<sequence length="527" mass="60875">MAAAKAMSNVLIVQAILQHVQDDADVVQFRLVSPLWNEIILSLVTPRVHVHLNRVVSLPDGVALSPFINPTKLASFPPKLLKSVIFTAHPNDETNLAQAQNLLVQFRAQIQHLSVLGGDNVGPFLHHIFANCRLDQVKNLHVVMDHEKVHRYRRHRNPTLTISQCETEISEKLDLRQIRYVVKSKCFRNLEHSQEQQKILRFLLTMSPNLEYLQVKDDSLSSILGNFNNLKTFKFHWDIGKITRPEITSLQNLNKFLERVKFSLERLKLTGDFTGSVVQYDIIGSRIWHDFLPFRDQFHLPREGIPNLKWFQNGVMRTFKCGRTDFEKMGKLEHLELYEVPKELSAMTNICVGTILRWDIACWGGITTLKLGGIEDIKLLECIGLRFPSVRRLDVNIRVWSENVFLRTIFEKLAPIKTLTHISVGAPFPTRFSKFVDFLEYLTTSFQNVTEIRVDRCTFDGFSLRYERCYQPPEVDVRQMNRLRSLIPALLKSRELTEFTGMQITHVPTGLSFRRGAPFQCEEQNVG</sequence>
<reference evidence="1 2" key="1">
    <citation type="submission" date="2015-12" db="EMBL/GenBank/DDBJ databases">
        <title>The genome of Folsomia candida.</title>
        <authorList>
            <person name="Faddeeva A."/>
            <person name="Derks M.F."/>
            <person name="Anvar Y."/>
            <person name="Smit S."/>
            <person name="Van Straalen N."/>
            <person name="Roelofs D."/>
        </authorList>
    </citation>
    <scope>NUCLEOTIDE SEQUENCE [LARGE SCALE GENOMIC DNA]</scope>
    <source>
        <strain evidence="1 2">VU population</strain>
        <tissue evidence="1">Whole body</tissue>
    </source>
</reference>
<protein>
    <recommendedName>
        <fullName evidence="3">F-box domain-containing protein</fullName>
    </recommendedName>
</protein>
<evidence type="ECO:0000313" key="2">
    <source>
        <dbReference type="Proteomes" id="UP000198287"/>
    </source>
</evidence>
<comment type="caution">
    <text evidence="1">The sequence shown here is derived from an EMBL/GenBank/DDBJ whole genome shotgun (WGS) entry which is preliminary data.</text>
</comment>
<dbReference type="Proteomes" id="UP000198287">
    <property type="component" value="Unassembled WGS sequence"/>
</dbReference>
<gene>
    <name evidence="1" type="ORF">Fcan01_27523</name>
</gene>
<evidence type="ECO:0008006" key="3">
    <source>
        <dbReference type="Google" id="ProtNLM"/>
    </source>
</evidence>
<evidence type="ECO:0000313" key="1">
    <source>
        <dbReference type="EMBL" id="OXA37712.1"/>
    </source>
</evidence>
<accession>A0A226CWK1</accession>
<proteinExistence type="predicted"/>
<dbReference type="InterPro" id="IPR032675">
    <property type="entry name" value="LRR_dom_sf"/>
</dbReference>
<dbReference type="SUPFAM" id="SSF52047">
    <property type="entry name" value="RNI-like"/>
    <property type="match status" value="1"/>
</dbReference>